<dbReference type="Proteomes" id="UP001055439">
    <property type="component" value="Chromosome 8"/>
</dbReference>
<sequence>MLSSPAATAGEPFEINAVHLRRSNEAPHTEQGDCIHSVRTLARNQSRIVHHTANKTRHHYIGSANPHSSRNL</sequence>
<name>A0A9E7HFF0_9LILI</name>
<evidence type="ECO:0000313" key="1">
    <source>
        <dbReference type="EMBL" id="URE30178.1"/>
    </source>
</evidence>
<protein>
    <submittedName>
        <fullName evidence="1">Uncharacterized protein</fullName>
    </submittedName>
</protein>
<keyword evidence="2" id="KW-1185">Reference proteome</keyword>
<reference evidence="1" key="1">
    <citation type="submission" date="2022-05" db="EMBL/GenBank/DDBJ databases">
        <title>The Musa troglodytarum L. genome provides insights into the mechanism of non-climacteric behaviour and enrichment of carotenoids.</title>
        <authorList>
            <person name="Wang J."/>
        </authorList>
    </citation>
    <scope>NUCLEOTIDE SEQUENCE</scope>
    <source>
        <tissue evidence="1">Leaf</tissue>
    </source>
</reference>
<accession>A0A9E7HFF0</accession>
<dbReference type="AlphaFoldDB" id="A0A9E7HFF0"/>
<proteinExistence type="predicted"/>
<gene>
    <name evidence="1" type="ORF">MUK42_35913</name>
</gene>
<organism evidence="1 2">
    <name type="scientific">Musa troglodytarum</name>
    <name type="common">fe'i banana</name>
    <dbReference type="NCBI Taxonomy" id="320322"/>
    <lineage>
        <taxon>Eukaryota</taxon>
        <taxon>Viridiplantae</taxon>
        <taxon>Streptophyta</taxon>
        <taxon>Embryophyta</taxon>
        <taxon>Tracheophyta</taxon>
        <taxon>Spermatophyta</taxon>
        <taxon>Magnoliopsida</taxon>
        <taxon>Liliopsida</taxon>
        <taxon>Zingiberales</taxon>
        <taxon>Musaceae</taxon>
        <taxon>Musa</taxon>
    </lineage>
</organism>
<evidence type="ECO:0000313" key="2">
    <source>
        <dbReference type="Proteomes" id="UP001055439"/>
    </source>
</evidence>
<dbReference type="EMBL" id="CP097510">
    <property type="protein sequence ID" value="URE30178.1"/>
    <property type="molecule type" value="Genomic_DNA"/>
</dbReference>